<dbReference type="InterPro" id="IPR016190">
    <property type="entry name" value="Transl_init_fac_IF2/IF5_Zn-bd"/>
</dbReference>
<dbReference type="PANTHER" id="PTHR23001">
    <property type="entry name" value="EUKARYOTIC TRANSLATION INITIATION FACTOR"/>
    <property type="match status" value="1"/>
</dbReference>
<dbReference type="SUPFAM" id="SSF48371">
    <property type="entry name" value="ARM repeat"/>
    <property type="match status" value="1"/>
</dbReference>
<dbReference type="GO" id="GO:0003743">
    <property type="term" value="F:translation initiation factor activity"/>
    <property type="evidence" value="ECO:0007669"/>
    <property type="project" value="UniProtKB-KW"/>
</dbReference>
<dbReference type="Pfam" id="PF02020">
    <property type="entry name" value="W2"/>
    <property type="match status" value="1"/>
</dbReference>
<dbReference type="EMBL" id="HBHZ01011012">
    <property type="protein sequence ID" value="CAE0195401.1"/>
    <property type="molecule type" value="Transcribed_RNA"/>
</dbReference>
<sequence length="386" mass="43052">MSGSINIGANNADDAFYRYKMPKLQSRVEGRGNGVKTNVVNMVEIAKALGRPPTYTTKYFGCELGAQSKFSKESGQSIVNGAHDSRTLSEVLEGFIKKFVQCYSCGNPETVIEVDKRDFITLTCKACGHVSEVDPRHKLNTFIIKNPPKNKTSKKKAVDKMRRQDREREELGEQLDAERKKKDKKDKKSKKKRKDKGEAGDSPMKAADETEEVTEKLSDMCFTPEQKLTISLREMLDEKAPSKEIAKYALTGESVDGLELRMKVLVEAVFSKCSKGLAEYTAKKCKYFKAAAKDEEKQLALLCGLEHFLGSKKEYTKETPLVLKALYDADAAEEEAVLKWHKTATCAAGLGVSDATAATVRKHAEPFINWLETAESDEESDEEESD</sequence>
<dbReference type="InterPro" id="IPR045196">
    <property type="entry name" value="IF2/IF5"/>
</dbReference>
<evidence type="ECO:0000259" key="8">
    <source>
        <dbReference type="PROSITE" id="PS51363"/>
    </source>
</evidence>
<dbReference type="SUPFAM" id="SSF75689">
    <property type="entry name" value="Zinc-binding domain of translation initiation factor 2 beta"/>
    <property type="match status" value="1"/>
</dbReference>
<evidence type="ECO:0000256" key="1">
    <source>
        <dbReference type="ARBA" id="ARBA00010397"/>
    </source>
</evidence>
<keyword evidence="2 10" id="KW-0396">Initiation factor</keyword>
<feature type="domain" description="W2" evidence="8">
    <location>
        <begin position="214"/>
        <end position="381"/>
    </location>
</feature>
<dbReference type="InterPro" id="IPR016189">
    <property type="entry name" value="Transl_init_fac_IF2/IF5_N"/>
</dbReference>
<gene>
    <name evidence="9" type="ORF">CROS1456_LOCUS8498</name>
    <name evidence="10" type="ORF">HKI87_16g82750</name>
</gene>
<evidence type="ECO:0000256" key="6">
    <source>
        <dbReference type="ARBA" id="ARBA00025032"/>
    </source>
</evidence>
<keyword evidence="5" id="KW-0342">GTP-binding</keyword>
<dbReference type="PROSITE" id="PS51363">
    <property type="entry name" value="W2"/>
    <property type="match status" value="1"/>
</dbReference>
<accession>A0A7S3CIE2</accession>
<dbReference type="SMART" id="SM00515">
    <property type="entry name" value="eIF5C"/>
    <property type="match status" value="1"/>
</dbReference>
<evidence type="ECO:0000313" key="10">
    <source>
        <dbReference type="EMBL" id="WZN66705.1"/>
    </source>
</evidence>
<keyword evidence="11" id="KW-1185">Reference proteome</keyword>
<feature type="compositionally biased region" description="Basic residues" evidence="7">
    <location>
        <begin position="181"/>
        <end position="194"/>
    </location>
</feature>
<dbReference type="EMBL" id="CP151516">
    <property type="protein sequence ID" value="WZN66705.1"/>
    <property type="molecule type" value="Genomic_DNA"/>
</dbReference>
<proteinExistence type="inferred from homology"/>
<dbReference type="SUPFAM" id="SSF100966">
    <property type="entry name" value="Translation initiation factor 2 beta, aIF2beta, N-terminal domain"/>
    <property type="match status" value="1"/>
</dbReference>
<dbReference type="Gene3D" id="2.20.25.350">
    <property type="match status" value="1"/>
</dbReference>
<evidence type="ECO:0000256" key="5">
    <source>
        <dbReference type="ARBA" id="ARBA00023134"/>
    </source>
</evidence>
<keyword evidence="3" id="KW-0547">Nucleotide-binding</keyword>
<dbReference type="Pfam" id="PF01873">
    <property type="entry name" value="eIF-5_eIF-2B"/>
    <property type="match status" value="1"/>
</dbReference>
<protein>
    <submittedName>
        <fullName evidence="10">Eukaryotic translation initiation factor eIF5</fullName>
    </submittedName>
</protein>
<dbReference type="GO" id="GO:0001732">
    <property type="term" value="P:formation of cytoplasmic translation initiation complex"/>
    <property type="evidence" value="ECO:0007669"/>
    <property type="project" value="TreeGrafter"/>
</dbReference>
<dbReference type="InterPro" id="IPR003307">
    <property type="entry name" value="W2_domain"/>
</dbReference>
<dbReference type="GO" id="GO:0005092">
    <property type="term" value="F:GDP-dissociation inhibitor activity"/>
    <property type="evidence" value="ECO:0007669"/>
    <property type="project" value="TreeGrafter"/>
</dbReference>
<dbReference type="SMART" id="SM00653">
    <property type="entry name" value="eIF2B_5"/>
    <property type="match status" value="1"/>
</dbReference>
<dbReference type="FunFam" id="2.20.25.350:FF:000001">
    <property type="entry name" value="Eukaryotic translation initiation factor 5"/>
    <property type="match status" value="1"/>
</dbReference>
<evidence type="ECO:0000313" key="11">
    <source>
        <dbReference type="Proteomes" id="UP001472866"/>
    </source>
</evidence>
<evidence type="ECO:0000256" key="7">
    <source>
        <dbReference type="SAM" id="MobiDB-lite"/>
    </source>
</evidence>
<dbReference type="GO" id="GO:0005525">
    <property type="term" value="F:GTP binding"/>
    <property type="evidence" value="ECO:0007669"/>
    <property type="project" value="UniProtKB-KW"/>
</dbReference>
<dbReference type="Gene3D" id="3.30.30.170">
    <property type="match status" value="1"/>
</dbReference>
<dbReference type="FunFam" id="3.30.30.170:FF:000002">
    <property type="entry name" value="Eukaryotic translation initiation factor 5"/>
    <property type="match status" value="1"/>
</dbReference>
<dbReference type="Proteomes" id="UP001472866">
    <property type="component" value="Chromosome 16"/>
</dbReference>
<feature type="region of interest" description="Disordered" evidence="7">
    <location>
        <begin position="141"/>
        <end position="210"/>
    </location>
</feature>
<evidence type="ECO:0000313" key="9">
    <source>
        <dbReference type="EMBL" id="CAE0195401.1"/>
    </source>
</evidence>
<dbReference type="GO" id="GO:0005829">
    <property type="term" value="C:cytosol"/>
    <property type="evidence" value="ECO:0007669"/>
    <property type="project" value="TreeGrafter"/>
</dbReference>
<dbReference type="PANTHER" id="PTHR23001:SF7">
    <property type="entry name" value="EUKARYOTIC TRANSLATION INITIATION FACTOR 5"/>
    <property type="match status" value="1"/>
</dbReference>
<dbReference type="GO" id="GO:0071074">
    <property type="term" value="F:eukaryotic initiation factor eIF2 binding"/>
    <property type="evidence" value="ECO:0007669"/>
    <property type="project" value="TreeGrafter"/>
</dbReference>
<name>A0A7S3CIE2_9CHLO</name>
<dbReference type="AlphaFoldDB" id="A0A7S3CIE2"/>
<dbReference type="InterPro" id="IPR016024">
    <property type="entry name" value="ARM-type_fold"/>
</dbReference>
<organism evidence="9">
    <name type="scientific">Chloropicon roscoffensis</name>
    <dbReference type="NCBI Taxonomy" id="1461544"/>
    <lineage>
        <taxon>Eukaryota</taxon>
        <taxon>Viridiplantae</taxon>
        <taxon>Chlorophyta</taxon>
        <taxon>Chloropicophyceae</taxon>
        <taxon>Chloropicales</taxon>
        <taxon>Chloropicaceae</taxon>
        <taxon>Chloropicon</taxon>
    </lineage>
</organism>
<dbReference type="Gene3D" id="1.25.40.180">
    <property type="match status" value="1"/>
</dbReference>
<keyword evidence="4" id="KW-0648">Protein biosynthesis</keyword>
<comment type="function">
    <text evidence="6">Catalyzes the hydrolysis of GTP bound to the 40S ribosomal initiation complex (40S.mRNA.Met-tRNA[F].eIF-2.GTP) with the subsequent joining of a 60S ribosomal subunit resulting in the release of eIF-2 and the guanine nucleotide. The subsequent joining of a 60S ribosomal subunit results in the formation of a functional 80S initiation complex (80S.mRNA.Met-tRNA[F]).</text>
</comment>
<evidence type="ECO:0000256" key="3">
    <source>
        <dbReference type="ARBA" id="ARBA00022741"/>
    </source>
</evidence>
<dbReference type="CDD" id="cd11561">
    <property type="entry name" value="W2_eIF5"/>
    <property type="match status" value="1"/>
</dbReference>
<comment type="similarity">
    <text evidence="1">Belongs to the eIF-2-beta/eIF-5 family.</text>
</comment>
<reference evidence="10 11" key="2">
    <citation type="submission" date="2024-03" db="EMBL/GenBank/DDBJ databases">
        <title>Complete genome sequence of the green alga Chloropicon roscoffensis RCC1871.</title>
        <authorList>
            <person name="Lemieux C."/>
            <person name="Pombert J.-F."/>
            <person name="Otis C."/>
            <person name="Turmel M."/>
        </authorList>
    </citation>
    <scope>NUCLEOTIDE SEQUENCE [LARGE SCALE GENOMIC DNA]</scope>
    <source>
        <strain evidence="10 11">RCC1871</strain>
    </source>
</reference>
<evidence type="ECO:0000256" key="2">
    <source>
        <dbReference type="ARBA" id="ARBA00022540"/>
    </source>
</evidence>
<feature type="compositionally biased region" description="Basic and acidic residues" evidence="7">
    <location>
        <begin position="156"/>
        <end position="180"/>
    </location>
</feature>
<dbReference type="InterPro" id="IPR002735">
    <property type="entry name" value="Transl_init_fac_IF2/IF5_dom"/>
</dbReference>
<reference evidence="9" key="1">
    <citation type="submission" date="2021-01" db="EMBL/GenBank/DDBJ databases">
        <authorList>
            <person name="Corre E."/>
            <person name="Pelletier E."/>
            <person name="Niang G."/>
            <person name="Scheremetjew M."/>
            <person name="Finn R."/>
            <person name="Kale V."/>
            <person name="Holt S."/>
            <person name="Cochrane G."/>
            <person name="Meng A."/>
            <person name="Brown T."/>
            <person name="Cohen L."/>
        </authorList>
    </citation>
    <scope>NUCLEOTIDE SEQUENCE</scope>
    <source>
        <strain evidence="9">RCC1871</strain>
    </source>
</reference>
<evidence type="ECO:0000256" key="4">
    <source>
        <dbReference type="ARBA" id="ARBA00022917"/>
    </source>
</evidence>